<dbReference type="InterPro" id="IPR035940">
    <property type="entry name" value="CAP_sf"/>
</dbReference>
<dbReference type="OrthoDB" id="5350391at2759"/>
<accession>A0A3M7LY12</accession>
<feature type="chain" id="PRO_5017946987" evidence="2">
    <location>
        <begin position="19"/>
        <end position="261"/>
    </location>
</feature>
<dbReference type="Proteomes" id="UP000265663">
    <property type="component" value="Unassembled WGS sequence"/>
</dbReference>
<evidence type="ECO:0000256" key="1">
    <source>
        <dbReference type="SAM" id="MobiDB-lite"/>
    </source>
</evidence>
<gene>
    <name evidence="3" type="ORF">GMOD_00001020</name>
</gene>
<dbReference type="EMBL" id="KE747810">
    <property type="protein sequence ID" value="RMZ67138.1"/>
    <property type="molecule type" value="Genomic_DNA"/>
</dbReference>
<dbReference type="PRINTS" id="PR01217">
    <property type="entry name" value="PRICHEXTENSN"/>
</dbReference>
<evidence type="ECO:0000313" key="4">
    <source>
        <dbReference type="Proteomes" id="UP000265663"/>
    </source>
</evidence>
<protein>
    <submittedName>
        <fullName evidence="3">CAP domain</fullName>
    </submittedName>
</protein>
<name>A0A3M7LY12_9PLEO</name>
<reference evidence="3 4" key="1">
    <citation type="journal article" date="2014" name="PLoS ONE">
        <title>De novo Genome Assembly of the Fungal Plant Pathogen Pyrenophora semeniperda.</title>
        <authorList>
            <person name="Soliai M.M."/>
            <person name="Meyer S.E."/>
            <person name="Udall J.A."/>
            <person name="Elzinga D.E."/>
            <person name="Hermansen R.A."/>
            <person name="Bodily P.M."/>
            <person name="Hart A.A."/>
            <person name="Coleman C.E."/>
        </authorList>
    </citation>
    <scope>NUCLEOTIDE SEQUENCE [LARGE SCALE GENOMIC DNA]</scope>
    <source>
        <strain evidence="3 4">CCB06</strain>
        <tissue evidence="3">Mycelium</tissue>
    </source>
</reference>
<evidence type="ECO:0000313" key="3">
    <source>
        <dbReference type="EMBL" id="RMZ67138.1"/>
    </source>
</evidence>
<feature type="region of interest" description="Disordered" evidence="1">
    <location>
        <begin position="91"/>
        <end position="135"/>
    </location>
</feature>
<keyword evidence="2" id="KW-0732">Signal</keyword>
<feature type="compositionally biased region" description="Low complexity" evidence="1">
    <location>
        <begin position="52"/>
        <end position="71"/>
    </location>
</feature>
<feature type="signal peptide" evidence="2">
    <location>
        <begin position="1"/>
        <end position="18"/>
    </location>
</feature>
<dbReference type="SUPFAM" id="SSF55797">
    <property type="entry name" value="PR-1-like"/>
    <property type="match status" value="1"/>
</dbReference>
<feature type="region of interest" description="Disordered" evidence="1">
    <location>
        <begin position="45"/>
        <end position="71"/>
    </location>
</feature>
<dbReference type="AlphaFoldDB" id="A0A3M7LY12"/>
<organism evidence="3 4">
    <name type="scientific">Pyrenophora seminiperda CCB06</name>
    <dbReference type="NCBI Taxonomy" id="1302712"/>
    <lineage>
        <taxon>Eukaryota</taxon>
        <taxon>Fungi</taxon>
        <taxon>Dikarya</taxon>
        <taxon>Ascomycota</taxon>
        <taxon>Pezizomycotina</taxon>
        <taxon>Dothideomycetes</taxon>
        <taxon>Pleosporomycetidae</taxon>
        <taxon>Pleosporales</taxon>
        <taxon>Pleosporineae</taxon>
        <taxon>Pleosporaceae</taxon>
        <taxon>Pyrenophora</taxon>
    </lineage>
</organism>
<evidence type="ECO:0000256" key="2">
    <source>
        <dbReference type="SAM" id="SignalP"/>
    </source>
</evidence>
<keyword evidence="4" id="KW-1185">Reference proteome</keyword>
<proteinExistence type="predicted"/>
<sequence>MRSAIAFGVAALAGSALAAPQYGAANVVEDVHYVVETVVHTLYVTDQPGRPSPTTSCTTSSTPIPEPTPEAAYAPPVVTVVYPAYPPPAPTSQAPKPKPTPVYTPAPPPPPPAPTSATPTPTPTPSPSPAPAPSTGGYMDIVMEWRSKLGLGVLEYDEKLQSNALKTVTESNGQMIHELNPGTMGQVLAPGKPDIASFTSCFVGGWLCEMPNLAGLEGQCTKYSQGWNYEGQTGHAKILTDPSYKKIGCANAAGIWGCDLA</sequence>
<feature type="compositionally biased region" description="Pro residues" evidence="1">
    <location>
        <begin position="91"/>
        <end position="132"/>
    </location>
</feature>